<dbReference type="SUPFAM" id="SSF52047">
    <property type="entry name" value="RNI-like"/>
    <property type="match status" value="1"/>
</dbReference>
<dbReference type="STRING" id="686832.A0A0C3BUI1"/>
<dbReference type="InterPro" id="IPR032675">
    <property type="entry name" value="LRR_dom_sf"/>
</dbReference>
<dbReference type="Proteomes" id="UP000053424">
    <property type="component" value="Unassembled WGS sequence"/>
</dbReference>
<sequence length="473" mass="54536">MDATMILDGSLSTASNQAFPLNDGCAATSLPPELLSAIFLLAKPNRRSPRQIPFEVVLSHVSGRWRDIAISLPELRKKIHIYSPRALKWAPSYLQRSGSYFDLDIDIYRWERSHRRVRRTRSGQPRHIALIQALADQLNPHFHRVRNIFAICFSEATCQSILQRILRTATAPNLQQLQIRFDHHTSLRFTRPEGFRILEQGSPQLRFLEFEQADCLPIPSSLRNLTTLHLHHLRPELHLTYPQLVEALIAPHTLRYLSLEGDVNFATWPLHLAAPEFQLSHLQGLRLNDNGMMAVRMLLSMSAPKLESIWLDCSYDNFDFLFDAPQMVGNQGHSKYPKLRYLTLPTSNLFLMAKFAAIFPSITHLHLPYPDFFRSALLQEALADHWTSLHTIVLTMLKENNWKKLTACFSTVLPYRRQIRHPINHLLLDRDFFEVFKKSAPELTALIQMEIVSASNYKEPWWNKEDLTASGVA</sequence>
<gene>
    <name evidence="1" type="ORF">M413DRAFT_446521</name>
</gene>
<dbReference type="AlphaFoldDB" id="A0A0C3BUI1"/>
<dbReference type="Gene3D" id="3.80.10.10">
    <property type="entry name" value="Ribonuclease Inhibitor"/>
    <property type="match status" value="1"/>
</dbReference>
<accession>A0A0C3BUI1</accession>
<evidence type="ECO:0008006" key="3">
    <source>
        <dbReference type="Google" id="ProtNLM"/>
    </source>
</evidence>
<dbReference type="EMBL" id="KN831783">
    <property type="protein sequence ID" value="KIM40335.1"/>
    <property type="molecule type" value="Genomic_DNA"/>
</dbReference>
<name>A0A0C3BUI1_HEBCY</name>
<dbReference type="HOGENOM" id="CLU_020999_3_3_1"/>
<reference evidence="2" key="2">
    <citation type="submission" date="2015-01" db="EMBL/GenBank/DDBJ databases">
        <title>Evolutionary Origins and Diversification of the Mycorrhizal Mutualists.</title>
        <authorList>
            <consortium name="DOE Joint Genome Institute"/>
            <consortium name="Mycorrhizal Genomics Consortium"/>
            <person name="Kohler A."/>
            <person name="Kuo A."/>
            <person name="Nagy L.G."/>
            <person name="Floudas D."/>
            <person name="Copeland A."/>
            <person name="Barry K.W."/>
            <person name="Cichocki N."/>
            <person name="Veneault-Fourrey C."/>
            <person name="LaButti K."/>
            <person name="Lindquist E.A."/>
            <person name="Lipzen A."/>
            <person name="Lundell T."/>
            <person name="Morin E."/>
            <person name="Murat C."/>
            <person name="Riley R."/>
            <person name="Ohm R."/>
            <person name="Sun H."/>
            <person name="Tunlid A."/>
            <person name="Henrissat B."/>
            <person name="Grigoriev I.V."/>
            <person name="Hibbett D.S."/>
            <person name="Martin F."/>
        </authorList>
    </citation>
    <scope>NUCLEOTIDE SEQUENCE [LARGE SCALE GENOMIC DNA]</scope>
    <source>
        <strain evidence="2">h7</strain>
    </source>
</reference>
<dbReference type="OrthoDB" id="3023006at2759"/>
<reference evidence="1 2" key="1">
    <citation type="submission" date="2014-04" db="EMBL/GenBank/DDBJ databases">
        <authorList>
            <consortium name="DOE Joint Genome Institute"/>
            <person name="Kuo A."/>
            <person name="Gay G."/>
            <person name="Dore J."/>
            <person name="Kohler A."/>
            <person name="Nagy L.G."/>
            <person name="Floudas D."/>
            <person name="Copeland A."/>
            <person name="Barry K.W."/>
            <person name="Cichocki N."/>
            <person name="Veneault-Fourrey C."/>
            <person name="LaButti K."/>
            <person name="Lindquist E.A."/>
            <person name="Lipzen A."/>
            <person name="Lundell T."/>
            <person name="Morin E."/>
            <person name="Murat C."/>
            <person name="Sun H."/>
            <person name="Tunlid A."/>
            <person name="Henrissat B."/>
            <person name="Grigoriev I.V."/>
            <person name="Hibbett D.S."/>
            <person name="Martin F."/>
            <person name="Nordberg H.P."/>
            <person name="Cantor M.N."/>
            <person name="Hua S.X."/>
        </authorList>
    </citation>
    <scope>NUCLEOTIDE SEQUENCE [LARGE SCALE GENOMIC DNA]</scope>
    <source>
        <strain evidence="2">h7</strain>
    </source>
</reference>
<evidence type="ECO:0000313" key="2">
    <source>
        <dbReference type="Proteomes" id="UP000053424"/>
    </source>
</evidence>
<proteinExistence type="predicted"/>
<evidence type="ECO:0000313" key="1">
    <source>
        <dbReference type="EMBL" id="KIM40335.1"/>
    </source>
</evidence>
<keyword evidence="2" id="KW-1185">Reference proteome</keyword>
<protein>
    <recommendedName>
        <fullName evidence="3">F-box domain-containing protein</fullName>
    </recommendedName>
</protein>
<organism evidence="1 2">
    <name type="scientific">Hebeloma cylindrosporum</name>
    <dbReference type="NCBI Taxonomy" id="76867"/>
    <lineage>
        <taxon>Eukaryota</taxon>
        <taxon>Fungi</taxon>
        <taxon>Dikarya</taxon>
        <taxon>Basidiomycota</taxon>
        <taxon>Agaricomycotina</taxon>
        <taxon>Agaricomycetes</taxon>
        <taxon>Agaricomycetidae</taxon>
        <taxon>Agaricales</taxon>
        <taxon>Agaricineae</taxon>
        <taxon>Hymenogastraceae</taxon>
        <taxon>Hebeloma</taxon>
    </lineage>
</organism>